<dbReference type="PANTHER" id="PTHR43124:SF3">
    <property type="entry name" value="CHLORAMPHENICOL EFFLUX PUMP RV0191"/>
    <property type="match status" value="1"/>
</dbReference>
<comment type="caution">
    <text evidence="7">The sequence shown here is derived from an EMBL/GenBank/DDBJ whole genome shotgun (WGS) entry which is preliminary data.</text>
</comment>
<dbReference type="EMBL" id="SOAW01000001">
    <property type="protein sequence ID" value="TDT34010.1"/>
    <property type="molecule type" value="Genomic_DNA"/>
</dbReference>
<evidence type="ECO:0000256" key="3">
    <source>
        <dbReference type="ARBA" id="ARBA00022692"/>
    </source>
</evidence>
<feature type="transmembrane region" description="Helical" evidence="6">
    <location>
        <begin position="65"/>
        <end position="98"/>
    </location>
</feature>
<dbReference type="RefSeq" id="WP_133754437.1">
    <property type="nucleotide sequence ID" value="NZ_SOAW01000001.1"/>
</dbReference>
<dbReference type="InterPro" id="IPR050189">
    <property type="entry name" value="MFS_Efflux_Transporters"/>
</dbReference>
<keyword evidence="3 6" id="KW-0812">Transmembrane</keyword>
<protein>
    <recommendedName>
        <fullName evidence="9">MFS transporter</fullName>
    </recommendedName>
</protein>
<keyword evidence="4 6" id="KW-1133">Transmembrane helix</keyword>
<comment type="subcellular location">
    <subcellularLocation>
        <location evidence="1">Cell membrane</location>
        <topology evidence="1">Multi-pass membrane protein</topology>
    </subcellularLocation>
</comment>
<dbReference type="Gene3D" id="1.20.1250.20">
    <property type="entry name" value="MFS general substrate transporter like domains"/>
    <property type="match status" value="1"/>
</dbReference>
<evidence type="ECO:0008006" key="9">
    <source>
        <dbReference type="Google" id="ProtNLM"/>
    </source>
</evidence>
<dbReference type="SUPFAM" id="SSF103473">
    <property type="entry name" value="MFS general substrate transporter"/>
    <property type="match status" value="1"/>
</dbReference>
<dbReference type="GO" id="GO:0005886">
    <property type="term" value="C:plasma membrane"/>
    <property type="evidence" value="ECO:0007669"/>
    <property type="project" value="UniProtKB-SubCell"/>
</dbReference>
<dbReference type="GO" id="GO:0022857">
    <property type="term" value="F:transmembrane transporter activity"/>
    <property type="evidence" value="ECO:0007669"/>
    <property type="project" value="TreeGrafter"/>
</dbReference>
<feature type="transmembrane region" description="Helical" evidence="6">
    <location>
        <begin position="144"/>
        <end position="167"/>
    </location>
</feature>
<evidence type="ECO:0000313" key="7">
    <source>
        <dbReference type="EMBL" id="TDT34010.1"/>
    </source>
</evidence>
<sequence>MVVLTALAVGAVYLAYPFISLLADRRAGVGATGFPLLLVAHGVLGVLAVLFVSRWIDRSRGRISVAILGLLAISPLAVAFGSPAMVVLVLVLWGAPIASLPPMLHTDVIRLAGPAADVASSAYVVAFQVGIAGGSAIGAQVPQLYGLTSMLVVAAAVGFVALVFWAVSGRDGAGLATASRTLAS</sequence>
<accession>A0A4R7J931</accession>
<proteinExistence type="predicted"/>
<organism evidence="7 8">
    <name type="scientific">Naumannella halotolerans</name>
    <dbReference type="NCBI Taxonomy" id="993414"/>
    <lineage>
        <taxon>Bacteria</taxon>
        <taxon>Bacillati</taxon>
        <taxon>Actinomycetota</taxon>
        <taxon>Actinomycetes</taxon>
        <taxon>Propionibacteriales</taxon>
        <taxon>Propionibacteriaceae</taxon>
        <taxon>Naumannella</taxon>
    </lineage>
</organism>
<evidence type="ECO:0000256" key="2">
    <source>
        <dbReference type="ARBA" id="ARBA00022475"/>
    </source>
</evidence>
<feature type="transmembrane region" description="Helical" evidence="6">
    <location>
        <begin position="118"/>
        <end position="137"/>
    </location>
</feature>
<dbReference type="AlphaFoldDB" id="A0A4R7J931"/>
<keyword evidence="5 6" id="KW-0472">Membrane</keyword>
<feature type="transmembrane region" description="Helical" evidence="6">
    <location>
        <begin position="33"/>
        <end position="53"/>
    </location>
</feature>
<evidence type="ECO:0000256" key="1">
    <source>
        <dbReference type="ARBA" id="ARBA00004651"/>
    </source>
</evidence>
<evidence type="ECO:0000256" key="6">
    <source>
        <dbReference type="SAM" id="Phobius"/>
    </source>
</evidence>
<dbReference type="InterPro" id="IPR036259">
    <property type="entry name" value="MFS_trans_sf"/>
</dbReference>
<keyword evidence="8" id="KW-1185">Reference proteome</keyword>
<keyword evidence="2" id="KW-1003">Cell membrane</keyword>
<dbReference type="PANTHER" id="PTHR43124">
    <property type="entry name" value="PURINE EFFLUX PUMP PBUE"/>
    <property type="match status" value="1"/>
</dbReference>
<name>A0A4R7J931_9ACTN</name>
<dbReference type="Proteomes" id="UP000295371">
    <property type="component" value="Unassembled WGS sequence"/>
</dbReference>
<reference evidence="7 8" key="1">
    <citation type="submission" date="2019-03" db="EMBL/GenBank/DDBJ databases">
        <title>Genomic Encyclopedia of Archaeal and Bacterial Type Strains, Phase II (KMG-II): from individual species to whole genera.</title>
        <authorList>
            <person name="Goeker M."/>
        </authorList>
    </citation>
    <scope>NUCLEOTIDE SEQUENCE [LARGE SCALE GENOMIC DNA]</scope>
    <source>
        <strain evidence="7 8">DSM 24323</strain>
    </source>
</reference>
<gene>
    <name evidence="7" type="ORF">CLV29_1653</name>
</gene>
<evidence type="ECO:0000256" key="4">
    <source>
        <dbReference type="ARBA" id="ARBA00022989"/>
    </source>
</evidence>
<evidence type="ECO:0000256" key="5">
    <source>
        <dbReference type="ARBA" id="ARBA00023136"/>
    </source>
</evidence>
<evidence type="ECO:0000313" key="8">
    <source>
        <dbReference type="Proteomes" id="UP000295371"/>
    </source>
</evidence>